<evidence type="ECO:0000256" key="3">
    <source>
        <dbReference type="ARBA" id="ARBA00022927"/>
    </source>
</evidence>
<evidence type="ECO:0000256" key="1">
    <source>
        <dbReference type="ARBA" id="ARBA00004202"/>
    </source>
</evidence>
<comment type="subcellular location">
    <subcellularLocation>
        <location evidence="1">Cell membrane</location>
        <topology evidence="1">Peripheral membrane protein</topology>
    </subcellularLocation>
    <subcellularLocation>
        <location evidence="2">Golgi apparatus membrane</location>
        <topology evidence="2">Peripheral membrane protein</topology>
    </subcellularLocation>
</comment>
<gene>
    <name evidence="7" type="ORF">TanjilG_08436</name>
</gene>
<dbReference type="InterPro" id="IPR036273">
    <property type="entry name" value="CRAL/TRIO_N_dom_sf"/>
</dbReference>
<evidence type="ECO:0000259" key="6">
    <source>
        <dbReference type="PROSITE" id="PS50191"/>
    </source>
</evidence>
<dbReference type="SMART" id="SM01100">
    <property type="entry name" value="CRAL_TRIO_N"/>
    <property type="match status" value="2"/>
</dbReference>
<accession>A0A1J7I0G3</accession>
<dbReference type="CDD" id="cd00170">
    <property type="entry name" value="SEC14"/>
    <property type="match status" value="2"/>
</dbReference>
<dbReference type="InterPro" id="IPR011074">
    <property type="entry name" value="CRAL/TRIO_N_dom"/>
</dbReference>
<dbReference type="PROSITE" id="PS50191">
    <property type="entry name" value="CRAL_TRIO"/>
    <property type="match status" value="2"/>
</dbReference>
<dbReference type="EMBL" id="CM007367">
    <property type="protein sequence ID" value="OIW07549.1"/>
    <property type="molecule type" value="Genomic_DNA"/>
</dbReference>
<dbReference type="Proteomes" id="UP000188354">
    <property type="component" value="Chromosome LG07"/>
</dbReference>
<keyword evidence="4" id="KW-0333">Golgi apparatus</keyword>
<dbReference type="InterPro" id="IPR051026">
    <property type="entry name" value="PI/PC_transfer"/>
</dbReference>
<protein>
    <recommendedName>
        <fullName evidence="6">CRAL-TRIO domain-containing protein</fullName>
    </recommendedName>
</protein>
<feature type="domain" description="CRAL-TRIO" evidence="6">
    <location>
        <begin position="148"/>
        <end position="264"/>
    </location>
</feature>
<evidence type="ECO:0000256" key="4">
    <source>
        <dbReference type="ARBA" id="ARBA00023034"/>
    </source>
</evidence>
<dbReference type="Pfam" id="PF03765">
    <property type="entry name" value="CRAL_TRIO_N"/>
    <property type="match status" value="2"/>
</dbReference>
<dbReference type="Gramene" id="OIW07549">
    <property type="protein sequence ID" value="OIW07549"/>
    <property type="gene ID" value="TanjilG_08436"/>
</dbReference>
<dbReference type="PANTHER" id="PTHR45657:SF43">
    <property type="entry name" value="PHOSPHATIDYLINOSITOL_PHOSPHATIDYLCHOLINE TRANSFER PROTEIN SFH9"/>
    <property type="match status" value="1"/>
</dbReference>
<dbReference type="GO" id="GO:0000139">
    <property type="term" value="C:Golgi membrane"/>
    <property type="evidence" value="ECO:0007669"/>
    <property type="project" value="UniProtKB-SubCell"/>
</dbReference>
<dbReference type="GO" id="GO:0005886">
    <property type="term" value="C:plasma membrane"/>
    <property type="evidence" value="ECO:0007669"/>
    <property type="project" value="UniProtKB-SubCell"/>
</dbReference>
<dbReference type="Gene3D" id="3.40.525.10">
    <property type="entry name" value="CRAL-TRIO lipid binding domain"/>
    <property type="match status" value="3"/>
</dbReference>
<evidence type="ECO:0000256" key="5">
    <source>
        <dbReference type="ARBA" id="ARBA00038020"/>
    </source>
</evidence>
<feature type="domain" description="CRAL-TRIO" evidence="6">
    <location>
        <begin position="425"/>
        <end position="541"/>
    </location>
</feature>
<dbReference type="PANTHER" id="PTHR45657">
    <property type="entry name" value="CRAL-TRIO DOMAIN-CONTAINING PROTEIN YKL091C-RELATED"/>
    <property type="match status" value="1"/>
</dbReference>
<keyword evidence="3" id="KW-0653">Protein transport</keyword>
<evidence type="ECO:0000313" key="8">
    <source>
        <dbReference type="Proteomes" id="UP000188354"/>
    </source>
</evidence>
<comment type="similarity">
    <text evidence="5">Belongs to the SFH family.</text>
</comment>
<dbReference type="Pfam" id="PF00650">
    <property type="entry name" value="CRAL_TRIO"/>
    <property type="match status" value="2"/>
</dbReference>
<evidence type="ECO:0000256" key="2">
    <source>
        <dbReference type="ARBA" id="ARBA00004395"/>
    </source>
</evidence>
<keyword evidence="3" id="KW-0813">Transport</keyword>
<organism evidence="7 8">
    <name type="scientific">Lupinus angustifolius</name>
    <name type="common">Narrow-leaved blue lupine</name>
    <dbReference type="NCBI Taxonomy" id="3871"/>
    <lineage>
        <taxon>Eukaryota</taxon>
        <taxon>Viridiplantae</taxon>
        <taxon>Streptophyta</taxon>
        <taxon>Embryophyta</taxon>
        <taxon>Tracheophyta</taxon>
        <taxon>Spermatophyta</taxon>
        <taxon>Magnoliopsida</taxon>
        <taxon>eudicotyledons</taxon>
        <taxon>Gunneridae</taxon>
        <taxon>Pentapetalae</taxon>
        <taxon>rosids</taxon>
        <taxon>fabids</taxon>
        <taxon>Fabales</taxon>
        <taxon>Fabaceae</taxon>
        <taxon>Papilionoideae</taxon>
        <taxon>50 kb inversion clade</taxon>
        <taxon>genistoids sensu lato</taxon>
        <taxon>core genistoids</taxon>
        <taxon>Genisteae</taxon>
        <taxon>Lupinus</taxon>
    </lineage>
</organism>
<dbReference type="SUPFAM" id="SSF52087">
    <property type="entry name" value="CRAL/TRIO domain"/>
    <property type="match status" value="2"/>
</dbReference>
<keyword evidence="8" id="KW-1185">Reference proteome</keyword>
<proteinExistence type="inferred from homology"/>
<sequence length="792" mass="91037">MTIMGLGEEVLVQGNERGGSFEPKISEDEWRKSRSRSVRRKAMTASTRLTYSLSLRKRNNRVADCQAASIFIEDVRDANEEEVVKSFHETLVTKDLLPASHDDYHTMLRFLKARKFDIDKTVQMWADMLLWRKENGVDSILQDFVYDEYDEVQRYYPHGFHGVDKEGRPVYIERLGKVEPSKLMNVTTVDRFLRYHVQGFEKTFKEKFPACSIAAKRHIHRTTTILDVHGVNWMSIRKFAQDLVMRMQKIDGDNYPEVLGNKFLGKLLEVIDSSFDTMTIMGLGEEVLVQGNERGGSFEPKISEDEWRKSRSRSVRRKAMTASTRLTYSLSLRKRNNRVADCQAASIFIEDVRDANEEEVVKSFHETLVTKDLLPASHDDYHTMLRFLKARKFDIDKTVQMWADMLLWRKENGVDSILQDFVYDEYDEVQRYYPHGFHGVDKEGRPVYIERLGKVEPSKLMNVTTVDRFLRYHVQGFEKTFKEKFPACSIAAKRHIHRTTTILDVHGVNWMSIRKFAQDLVMRMQKIDGDNYPEVLGNKFLGKLLEVIDSSQLPDFLGGCCSCPNDGGCLRSDKGPWNDPDILKVTASEISETGSALDARSSPSTFTQLVPPSDKRKMRYRAPIYNVVDPSNAIREVEDVDSKVFAALGNCFVVRSAIIQSESHRQTQLAVSSSQEQLITQEVQEPLLQRLQNLEAVVTEMTNKPRTIPPEKEDILQESLSRIKSIEYDLQKTKKALTASASRHVELAEYIDILKAGRFAACSLSEIFTLLLSMVWFAERDLHSFAEHGLVR</sequence>
<dbReference type="Gene3D" id="1.10.8.20">
    <property type="entry name" value="N-terminal domain of phosphatidylinositol transfer protein sec14p"/>
    <property type="match status" value="2"/>
</dbReference>
<evidence type="ECO:0000313" key="7">
    <source>
        <dbReference type="EMBL" id="OIW07549.1"/>
    </source>
</evidence>
<dbReference type="InterPro" id="IPR036865">
    <property type="entry name" value="CRAL-TRIO_dom_sf"/>
</dbReference>
<dbReference type="GO" id="GO:0015031">
    <property type="term" value="P:protein transport"/>
    <property type="evidence" value="ECO:0007669"/>
    <property type="project" value="UniProtKB-KW"/>
</dbReference>
<reference evidence="7 8" key="1">
    <citation type="journal article" date="2017" name="Plant Biotechnol. J.">
        <title>A comprehensive draft genome sequence for lupin (Lupinus angustifolius), an emerging health food: insights into plant-microbe interactions and legume evolution.</title>
        <authorList>
            <person name="Hane J.K."/>
            <person name="Ming Y."/>
            <person name="Kamphuis L.G."/>
            <person name="Nelson M.N."/>
            <person name="Garg G."/>
            <person name="Atkins C.A."/>
            <person name="Bayer P.E."/>
            <person name="Bravo A."/>
            <person name="Bringans S."/>
            <person name="Cannon S."/>
            <person name="Edwards D."/>
            <person name="Foley R."/>
            <person name="Gao L.L."/>
            <person name="Harrison M.J."/>
            <person name="Huang W."/>
            <person name="Hurgobin B."/>
            <person name="Li S."/>
            <person name="Liu C.W."/>
            <person name="McGrath A."/>
            <person name="Morahan G."/>
            <person name="Murray J."/>
            <person name="Weller J."/>
            <person name="Jian J."/>
            <person name="Singh K.B."/>
        </authorList>
    </citation>
    <scope>NUCLEOTIDE SEQUENCE [LARGE SCALE GENOMIC DNA]</scope>
    <source>
        <strain evidence="8">cv. Tanjil</strain>
        <tissue evidence="7">Whole plant</tissue>
    </source>
</reference>
<name>A0A1J7I0G3_LUPAN</name>
<dbReference type="SMART" id="SM00516">
    <property type="entry name" value="SEC14"/>
    <property type="match status" value="2"/>
</dbReference>
<dbReference type="AlphaFoldDB" id="A0A1J7I0G3"/>
<dbReference type="InterPro" id="IPR001251">
    <property type="entry name" value="CRAL-TRIO_dom"/>
</dbReference>
<dbReference type="SUPFAM" id="SSF46938">
    <property type="entry name" value="CRAL/TRIO N-terminal domain"/>
    <property type="match status" value="2"/>
</dbReference>